<feature type="signal peptide" evidence="1">
    <location>
        <begin position="1"/>
        <end position="28"/>
    </location>
</feature>
<dbReference type="Proteomes" id="UP000515506">
    <property type="component" value="Chromosome"/>
</dbReference>
<proteinExistence type="predicted"/>
<feature type="chain" id="PRO_5043238462" evidence="1">
    <location>
        <begin position="29"/>
        <end position="129"/>
    </location>
</feature>
<name>A0A7G6UK85_PSEMX</name>
<organism evidence="3 5">
    <name type="scientific">Pseudoxanthomonas mexicana</name>
    <dbReference type="NCBI Taxonomy" id="128785"/>
    <lineage>
        <taxon>Bacteria</taxon>
        <taxon>Pseudomonadati</taxon>
        <taxon>Pseudomonadota</taxon>
        <taxon>Gammaproteobacteria</taxon>
        <taxon>Lysobacterales</taxon>
        <taxon>Lysobacteraceae</taxon>
        <taxon>Pseudoxanthomonas</taxon>
    </lineage>
</organism>
<evidence type="ECO:0000313" key="5">
    <source>
        <dbReference type="Proteomes" id="UP000515838"/>
    </source>
</evidence>
<evidence type="ECO:0000313" key="4">
    <source>
        <dbReference type="Proteomes" id="UP000515506"/>
    </source>
</evidence>
<evidence type="ECO:0000256" key="1">
    <source>
        <dbReference type="SAM" id="SignalP"/>
    </source>
</evidence>
<dbReference type="AlphaFoldDB" id="A0A7G6UK85"/>
<keyword evidence="4" id="KW-1185">Reference proteome</keyword>
<dbReference type="RefSeq" id="WP_185894776.1">
    <property type="nucleotide sequence ID" value="NZ_CP060731.1"/>
</dbReference>
<evidence type="ECO:0000313" key="3">
    <source>
        <dbReference type="EMBL" id="QNN78634.1"/>
    </source>
</evidence>
<sequence length="129" mass="13357">MTMNAKNLLPLTAAVVFALCAGAMVVSATQADTGRTAAAAAAERIVDLPTVTVTPDAADLAHYNTYKDAKIVDLAAVNVTPTAEDLAYFVAQQAVRVVDMPVVTVRPSAEDMQQVAVQAGVLASQLASR</sequence>
<evidence type="ECO:0000313" key="2">
    <source>
        <dbReference type="EMBL" id="QND79432.1"/>
    </source>
</evidence>
<reference evidence="2 4" key="2">
    <citation type="submission" date="2020-08" db="EMBL/GenBank/DDBJ databases">
        <title>Streptomycin resistant and MDR strain, P. mexicana.</title>
        <authorList>
            <person name="Ganesh-kumar S."/>
            <person name="Zhe T."/>
            <person name="Yu Z."/>
            <person name="Min Y."/>
        </authorList>
    </citation>
    <scope>NUCLEOTIDE SEQUENCE [LARGE SCALE GENOMIC DNA]</scope>
    <source>
        <strain evidence="2 4">GTZY</strain>
    </source>
</reference>
<dbReference type="EMBL" id="CP060731">
    <property type="protein sequence ID" value="QNN78634.1"/>
    <property type="molecule type" value="Genomic_DNA"/>
</dbReference>
<dbReference type="GeneID" id="81470142"/>
<reference evidence="3 5" key="1">
    <citation type="submission" date="2020-08" db="EMBL/GenBank/DDBJ databases">
        <title>Streptomycin Non-resistant strain, P. mexicana.</title>
        <authorList>
            <person name="Ganesh-Kumar S."/>
            <person name="Zhe T."/>
            <person name="Yu Z."/>
            <person name="Min Y."/>
        </authorList>
    </citation>
    <scope>NUCLEOTIDE SEQUENCE [LARGE SCALE GENOMIC DNA]</scope>
    <source>
        <strain evidence="3 5">GTZY2</strain>
    </source>
</reference>
<dbReference type="EMBL" id="CP060028">
    <property type="protein sequence ID" value="QND79432.1"/>
    <property type="molecule type" value="Genomic_DNA"/>
</dbReference>
<dbReference type="Proteomes" id="UP000515838">
    <property type="component" value="Chromosome"/>
</dbReference>
<accession>A0A7G6UK85</accession>
<protein>
    <submittedName>
        <fullName evidence="3">Uncharacterized protein</fullName>
    </submittedName>
</protein>
<gene>
    <name evidence="2" type="ORF">H4W19_13875</name>
    <name evidence="3" type="ORF">IAE60_04140</name>
</gene>
<keyword evidence="1" id="KW-0732">Signal</keyword>